<dbReference type="Proteomes" id="UP000289946">
    <property type="component" value="Unassembled WGS sequence"/>
</dbReference>
<protein>
    <submittedName>
        <fullName evidence="1">Uncharacterized protein</fullName>
    </submittedName>
</protein>
<accession>A0ABY0DKA4</accession>
<proteinExistence type="predicted"/>
<dbReference type="EMBL" id="RDRA01000011">
    <property type="protein sequence ID" value="RXG93029.1"/>
    <property type="molecule type" value="Genomic_DNA"/>
</dbReference>
<evidence type="ECO:0000313" key="2">
    <source>
        <dbReference type="Proteomes" id="UP000289946"/>
    </source>
</evidence>
<sequence length="96" mass="10725">MWPRHLSSAMDAVFTIEERPHGRRVTTAHQPIDLREAASFEQRDNGTKRGIAARAHQRDGDIHFAGEKRQVFECDLSPMPVLDCVAVQSSLSGLIT</sequence>
<comment type="caution">
    <text evidence="1">The sequence shown here is derived from an EMBL/GenBank/DDBJ whole genome shotgun (WGS) entry which is preliminary data.</text>
</comment>
<reference evidence="1 2" key="1">
    <citation type="submission" date="2018-10" db="EMBL/GenBank/DDBJ databases">
        <title>Bradyrhizobium sp. nov., isolated from effective nodules of peanut in China.</title>
        <authorList>
            <person name="Li Y."/>
        </authorList>
    </citation>
    <scope>NUCLEOTIDE SEQUENCE [LARGE SCALE GENOMIC DNA]</scope>
    <source>
        <strain evidence="1 2">CCBAU 51781</strain>
    </source>
</reference>
<keyword evidence="2" id="KW-1185">Reference proteome</keyword>
<gene>
    <name evidence="1" type="ORF">EAS62_20240</name>
</gene>
<organism evidence="1 2">
    <name type="scientific">Bradyrhizobium zhanjiangense</name>
    <dbReference type="NCBI Taxonomy" id="1325107"/>
    <lineage>
        <taxon>Bacteria</taxon>
        <taxon>Pseudomonadati</taxon>
        <taxon>Pseudomonadota</taxon>
        <taxon>Alphaproteobacteria</taxon>
        <taxon>Hyphomicrobiales</taxon>
        <taxon>Nitrobacteraceae</taxon>
        <taxon>Bradyrhizobium</taxon>
    </lineage>
</organism>
<evidence type="ECO:0000313" key="1">
    <source>
        <dbReference type="EMBL" id="RXG93029.1"/>
    </source>
</evidence>
<name>A0ABY0DKA4_9BRAD</name>